<proteinExistence type="predicted"/>
<dbReference type="AlphaFoldDB" id="A0A0N4WGG8"/>
<dbReference type="Proteomes" id="UP000268014">
    <property type="component" value="Unassembled WGS sequence"/>
</dbReference>
<protein>
    <submittedName>
        <fullName evidence="4">ABC2_membrane domain-containing protein</fullName>
    </submittedName>
</protein>
<gene>
    <name evidence="2" type="ORF">HPLM_LOCUS9892</name>
</gene>
<reference evidence="4" key="1">
    <citation type="submission" date="2016-04" db="UniProtKB">
        <authorList>
            <consortium name="WormBaseParasite"/>
        </authorList>
    </citation>
    <scope>IDENTIFICATION</scope>
</reference>
<sequence length="160" mass="18648">MTHAQEASGVRRVIGGNHQSSATKTIWKLYDESQDRCQTVVEQTEERKSEKSFLQMFGEKRPMYFLRAHETMWAGLRNQLHIGKQCYPPEATNVFSWAKFRNRYNRFDVILFVLCCFSLSYISPGVITNKESRLWRDYSGPDTFFADIFCQVEVVLVPSS</sequence>
<keyword evidence="1" id="KW-1133">Transmembrane helix</keyword>
<keyword evidence="3" id="KW-1185">Reference proteome</keyword>
<accession>A0A0N4WGG8</accession>
<dbReference type="WBParaSite" id="HPLM_0000990001-mRNA-1">
    <property type="protein sequence ID" value="HPLM_0000990001-mRNA-1"/>
    <property type="gene ID" value="HPLM_0000990001"/>
</dbReference>
<feature type="transmembrane region" description="Helical" evidence="1">
    <location>
        <begin position="109"/>
        <end position="127"/>
    </location>
</feature>
<name>A0A0N4WGG8_HAEPC</name>
<dbReference type="EMBL" id="UZAF01017165">
    <property type="protein sequence ID" value="VDO38636.1"/>
    <property type="molecule type" value="Genomic_DNA"/>
</dbReference>
<organism evidence="4">
    <name type="scientific">Haemonchus placei</name>
    <name type="common">Barber's pole worm</name>
    <dbReference type="NCBI Taxonomy" id="6290"/>
    <lineage>
        <taxon>Eukaryota</taxon>
        <taxon>Metazoa</taxon>
        <taxon>Ecdysozoa</taxon>
        <taxon>Nematoda</taxon>
        <taxon>Chromadorea</taxon>
        <taxon>Rhabditida</taxon>
        <taxon>Rhabditina</taxon>
        <taxon>Rhabditomorpha</taxon>
        <taxon>Strongyloidea</taxon>
        <taxon>Trichostrongylidae</taxon>
        <taxon>Haemonchus</taxon>
    </lineage>
</organism>
<evidence type="ECO:0000256" key="1">
    <source>
        <dbReference type="SAM" id="Phobius"/>
    </source>
</evidence>
<reference evidence="2 3" key="2">
    <citation type="submission" date="2018-11" db="EMBL/GenBank/DDBJ databases">
        <authorList>
            <consortium name="Pathogen Informatics"/>
        </authorList>
    </citation>
    <scope>NUCLEOTIDE SEQUENCE [LARGE SCALE GENOMIC DNA]</scope>
    <source>
        <strain evidence="2 3">MHpl1</strain>
    </source>
</reference>
<evidence type="ECO:0000313" key="3">
    <source>
        <dbReference type="Proteomes" id="UP000268014"/>
    </source>
</evidence>
<keyword evidence="1" id="KW-0472">Membrane</keyword>
<keyword evidence="1" id="KW-0812">Transmembrane</keyword>
<evidence type="ECO:0000313" key="4">
    <source>
        <dbReference type="WBParaSite" id="HPLM_0000990001-mRNA-1"/>
    </source>
</evidence>
<evidence type="ECO:0000313" key="2">
    <source>
        <dbReference type="EMBL" id="VDO38636.1"/>
    </source>
</evidence>